<gene>
    <name evidence="4" type="ORF">C5L23_000872</name>
</gene>
<dbReference type="PANTHER" id="PTHR35936:SF18">
    <property type="entry name" value="L-CYSTINE-BINDING PROTEIN TCYJ"/>
    <property type="match status" value="1"/>
</dbReference>
<dbReference type="Proteomes" id="UP000295681">
    <property type="component" value="Unassembled WGS sequence"/>
</dbReference>
<name>A0A4R5NAA4_9LACO</name>
<reference evidence="4 5" key="1">
    <citation type="journal article" date="2019" name="Appl. Microbiol. Biotechnol.">
        <title>Uncovering carbohydrate metabolism through a genotype-phenotype association study of 56 lactic acid bacteria genomes.</title>
        <authorList>
            <person name="Buron-Moles G."/>
            <person name="Chailyan A."/>
            <person name="Dolejs I."/>
            <person name="Forster J."/>
            <person name="Miks M.H."/>
        </authorList>
    </citation>
    <scope>NUCLEOTIDE SEQUENCE [LARGE SCALE GENOMIC DNA]</scope>
    <source>
        <strain evidence="4 5">ATCC 700006</strain>
    </source>
</reference>
<dbReference type="STRING" id="907931.GCA_000165675_00362"/>
<proteinExistence type="predicted"/>
<dbReference type="InterPro" id="IPR001638">
    <property type="entry name" value="Solute-binding_3/MltF_N"/>
</dbReference>
<keyword evidence="2" id="KW-1133">Transmembrane helix</keyword>
<keyword evidence="2" id="KW-0472">Membrane</keyword>
<dbReference type="Pfam" id="PF00497">
    <property type="entry name" value="SBP_bac_3"/>
    <property type="match status" value="1"/>
</dbReference>
<keyword evidence="5" id="KW-1185">Reference proteome</keyword>
<organism evidence="4 5">
    <name type="scientific">Leuconostoc fallax</name>
    <dbReference type="NCBI Taxonomy" id="1251"/>
    <lineage>
        <taxon>Bacteria</taxon>
        <taxon>Bacillati</taxon>
        <taxon>Bacillota</taxon>
        <taxon>Bacilli</taxon>
        <taxon>Lactobacillales</taxon>
        <taxon>Lactobacillaceae</taxon>
        <taxon>Leuconostoc</taxon>
    </lineage>
</organism>
<comment type="caution">
    <text evidence="4">The sequence shown here is derived from an EMBL/GenBank/DDBJ whole genome shotgun (WGS) entry which is preliminary data.</text>
</comment>
<protein>
    <recommendedName>
        <fullName evidence="3">Solute-binding protein family 3/N-terminal domain-containing protein</fullName>
    </recommendedName>
</protein>
<feature type="transmembrane region" description="Helical" evidence="2">
    <location>
        <begin position="12"/>
        <end position="29"/>
    </location>
</feature>
<dbReference type="EMBL" id="PUFI01000005">
    <property type="protein sequence ID" value="TDG69410.1"/>
    <property type="molecule type" value="Genomic_DNA"/>
</dbReference>
<evidence type="ECO:0000259" key="3">
    <source>
        <dbReference type="SMART" id="SM00062"/>
    </source>
</evidence>
<dbReference type="Gene3D" id="3.40.190.10">
    <property type="entry name" value="Periplasmic binding protein-like II"/>
    <property type="match status" value="2"/>
</dbReference>
<dbReference type="SUPFAM" id="SSF53850">
    <property type="entry name" value="Periplasmic binding protein-like II"/>
    <property type="match status" value="1"/>
</dbReference>
<dbReference type="PANTHER" id="PTHR35936">
    <property type="entry name" value="MEMBRANE-BOUND LYTIC MUREIN TRANSGLYCOSYLASE F"/>
    <property type="match status" value="1"/>
</dbReference>
<evidence type="ECO:0000256" key="1">
    <source>
        <dbReference type="ARBA" id="ARBA00022729"/>
    </source>
</evidence>
<accession>A0A4R5NAA4</accession>
<keyword evidence="1" id="KW-0732">Signal</keyword>
<feature type="domain" description="Solute-binding protein family 3/N-terminal" evidence="3">
    <location>
        <begin position="43"/>
        <end position="270"/>
    </location>
</feature>
<evidence type="ECO:0000313" key="4">
    <source>
        <dbReference type="EMBL" id="TDG69410.1"/>
    </source>
</evidence>
<evidence type="ECO:0000313" key="5">
    <source>
        <dbReference type="Proteomes" id="UP000295681"/>
    </source>
</evidence>
<dbReference type="SMART" id="SM00062">
    <property type="entry name" value="PBPb"/>
    <property type="match status" value="1"/>
</dbReference>
<evidence type="ECO:0000256" key="2">
    <source>
        <dbReference type="SAM" id="Phobius"/>
    </source>
</evidence>
<keyword evidence="2" id="KW-0812">Transmembrane</keyword>
<sequence length="275" mass="30356">MQNKTGNHKGLWIGLAIVAVMIIGVMVLHHTSKNSQAASGVQTINVGSGNDGQPFAYLDKNGQPAGMDIAVIQAIDKKLPQYKFKLTLSDFPTMITNLKSGKTSLAFYQIEKNPERQQDFKFGSVGYTIWDTLLATKKSTGVLNTFADAKGKKLYVTNSTNQATLTDAYLKKNPNAFGVTRGTYTVEQIAQGLNSDQFNVYPAPKYSIDLLNRQFKTNLVYGKAVNHSSAYPMFNKKADPKLMKAVNQAMAELKKDGTLKQLSQKWLKGDYVPKD</sequence>
<dbReference type="AlphaFoldDB" id="A0A4R5NAA4"/>
<dbReference type="RefSeq" id="WP_133264147.1">
    <property type="nucleotide sequence ID" value="NZ_JAGYGP010000006.1"/>
</dbReference>